<reference evidence="2" key="2">
    <citation type="submission" date="2022-01" db="EMBL/GenBank/DDBJ databases">
        <title>Collection of gut derived symbiotic bacterial strains cultured from healthy donors.</title>
        <authorList>
            <person name="Lin H."/>
            <person name="Kohout C."/>
            <person name="Waligurski E."/>
            <person name="Pamer E.G."/>
        </authorList>
    </citation>
    <scope>NUCLEOTIDE SEQUENCE</scope>
    <source>
        <strain evidence="2">DFI.1.149</strain>
    </source>
</reference>
<evidence type="ECO:0000313" key="3">
    <source>
        <dbReference type="EMBL" id="MDB9223268.1"/>
    </source>
</evidence>
<dbReference type="EMBL" id="QRYW01000026">
    <property type="protein sequence ID" value="RGV24261.1"/>
    <property type="molecule type" value="Genomic_DNA"/>
</dbReference>
<reference evidence="7 8" key="1">
    <citation type="submission" date="2018-08" db="EMBL/GenBank/DDBJ databases">
        <title>A genome reference for cultivated species of the human gut microbiota.</title>
        <authorList>
            <person name="Zou Y."/>
            <person name="Xue W."/>
            <person name="Luo G."/>
        </authorList>
    </citation>
    <scope>NUCLEOTIDE SEQUENCE [LARGE SCALE GENOMIC DNA]</scope>
    <source>
        <strain evidence="5 7">AF14-6AC</strain>
        <strain evidence="4 8">AF16-14</strain>
        <strain evidence="6 9">OF03-11</strain>
    </source>
</reference>
<dbReference type="PROSITE" id="PS51163">
    <property type="entry name" value="YRDC"/>
    <property type="match status" value="1"/>
</dbReference>
<dbReference type="RefSeq" id="WP_013612067.1">
    <property type="nucleotide sequence ID" value="NZ_BAABYK010000001.1"/>
</dbReference>
<evidence type="ECO:0000313" key="7">
    <source>
        <dbReference type="Proteomes" id="UP000283426"/>
    </source>
</evidence>
<comment type="caution">
    <text evidence="5">The sequence shown here is derived from an EMBL/GenBank/DDBJ whole genome shotgun (WGS) entry which is preliminary data.</text>
</comment>
<dbReference type="Proteomes" id="UP000284243">
    <property type="component" value="Unassembled WGS sequence"/>
</dbReference>
<dbReference type="GO" id="GO:0061710">
    <property type="term" value="F:L-threonylcarbamoyladenylate synthase"/>
    <property type="evidence" value="ECO:0007669"/>
    <property type="project" value="UniProtKB-EC"/>
</dbReference>
<dbReference type="PANTHER" id="PTHR42828">
    <property type="entry name" value="DHBP SYNTHASE RIBB-LIKE ALPHA/BETA DOMAIN-CONTAINING PROTEIN"/>
    <property type="match status" value="1"/>
</dbReference>
<dbReference type="InterPro" id="IPR052532">
    <property type="entry name" value="SUA5_domain"/>
</dbReference>
<sequence>MYIKLFEDNPNTRDILKVVEVLKAGGIIIYPTDTIYAIGCDINNVKAVQRVCQLKNIKPEKANFSMICRDLSNIAAYAKVNNEVFKVMKRNLPGPFTFVLPATNKLPNVMINRRKTIGIRIPDNYIVMSIVEELGNPLLTTSVKAEDEVVEYMTDPELIHEKYEKLVDLVIDGGFGQNVASTVVDCTDDRIEVIRQGIGELK</sequence>
<dbReference type="Proteomes" id="UP000283426">
    <property type="component" value="Unassembled WGS sequence"/>
</dbReference>
<feature type="domain" description="YrdC-like" evidence="1">
    <location>
        <begin position="12"/>
        <end position="199"/>
    </location>
</feature>
<dbReference type="GO" id="GO:0003725">
    <property type="term" value="F:double-stranded RNA binding"/>
    <property type="evidence" value="ECO:0007669"/>
    <property type="project" value="InterPro"/>
</dbReference>
<keyword evidence="3" id="KW-0808">Transferase</keyword>
<dbReference type="Proteomes" id="UP001199750">
    <property type="component" value="Unassembled WGS sequence"/>
</dbReference>
<dbReference type="EMBL" id="JAQMRD010000011">
    <property type="protein sequence ID" value="MDB9223268.1"/>
    <property type="molecule type" value="Genomic_DNA"/>
</dbReference>
<dbReference type="EMBL" id="JAKNDN010000051">
    <property type="protein sequence ID" value="MCG4961937.1"/>
    <property type="molecule type" value="Genomic_DNA"/>
</dbReference>
<gene>
    <name evidence="5" type="ORF">DWW24_12835</name>
    <name evidence="4" type="ORF">DWW57_16830</name>
    <name evidence="6" type="ORF">DXA53_18960</name>
    <name evidence="2" type="ORF">L0P03_19140</name>
    <name evidence="3" type="ORF">PN645_09660</name>
</gene>
<dbReference type="AlphaFoldDB" id="A0A1Y3YLR1"/>
<evidence type="ECO:0000313" key="6">
    <source>
        <dbReference type="EMBL" id="RGY03367.1"/>
    </source>
</evidence>
<dbReference type="Proteomes" id="UP001212263">
    <property type="component" value="Unassembled WGS sequence"/>
</dbReference>
<protein>
    <submittedName>
        <fullName evidence="3">L-threonylcarbamoyladenylate synthase</fullName>
        <ecNumber evidence="3">2.7.7.87</ecNumber>
    </submittedName>
    <submittedName>
        <fullName evidence="5">Threonylcarbamoyl-AMP synthase</fullName>
    </submittedName>
</protein>
<dbReference type="PANTHER" id="PTHR42828:SF3">
    <property type="entry name" value="THREONYLCARBAMOYL-AMP SYNTHASE"/>
    <property type="match status" value="1"/>
</dbReference>
<dbReference type="EMBL" id="QRYC01000035">
    <property type="protein sequence ID" value="RGU54227.1"/>
    <property type="molecule type" value="Genomic_DNA"/>
</dbReference>
<dbReference type="GeneID" id="61275077"/>
<dbReference type="Gene3D" id="3.90.870.10">
    <property type="entry name" value="DHBP synthase"/>
    <property type="match status" value="1"/>
</dbReference>
<dbReference type="InterPro" id="IPR006070">
    <property type="entry name" value="Sua5-like_dom"/>
</dbReference>
<dbReference type="Pfam" id="PF01300">
    <property type="entry name" value="Sua5_yciO_yrdC"/>
    <property type="match status" value="1"/>
</dbReference>
<dbReference type="NCBIfam" id="TIGR00057">
    <property type="entry name" value="L-threonylcarbamoyladenylate synthase"/>
    <property type="match status" value="1"/>
</dbReference>
<dbReference type="EC" id="2.7.7.87" evidence="3"/>
<evidence type="ECO:0000313" key="2">
    <source>
        <dbReference type="EMBL" id="MCG4961937.1"/>
    </source>
</evidence>
<organism evidence="5 7">
    <name type="scientific">Odoribacter splanchnicus</name>
    <dbReference type="NCBI Taxonomy" id="28118"/>
    <lineage>
        <taxon>Bacteria</taxon>
        <taxon>Pseudomonadati</taxon>
        <taxon>Bacteroidota</taxon>
        <taxon>Bacteroidia</taxon>
        <taxon>Bacteroidales</taxon>
        <taxon>Odoribacteraceae</taxon>
        <taxon>Odoribacter</taxon>
    </lineage>
</organism>
<dbReference type="SUPFAM" id="SSF55821">
    <property type="entry name" value="YrdC/RibB"/>
    <property type="match status" value="1"/>
</dbReference>
<name>A0A1Y3YLR1_9BACT</name>
<evidence type="ECO:0000313" key="9">
    <source>
        <dbReference type="Proteomes" id="UP000284434"/>
    </source>
</evidence>
<evidence type="ECO:0000313" key="4">
    <source>
        <dbReference type="EMBL" id="RGU54227.1"/>
    </source>
</evidence>
<accession>A0A1Y3YLR1</accession>
<keyword evidence="3" id="KW-0548">Nucleotidyltransferase</keyword>
<dbReference type="OMA" id="YALGCQI"/>
<reference evidence="3" key="3">
    <citation type="submission" date="2023-01" db="EMBL/GenBank/DDBJ databases">
        <title>Human gut microbiome strain richness.</title>
        <authorList>
            <person name="Chen-Liaw A."/>
        </authorList>
    </citation>
    <scope>NUCLEOTIDE SEQUENCE</scope>
    <source>
        <strain evidence="3">RTP21484st1_B7_RTP21484_190118</strain>
    </source>
</reference>
<dbReference type="InterPro" id="IPR017945">
    <property type="entry name" value="DHBP_synth_RibB-like_a/b_dom"/>
</dbReference>
<evidence type="ECO:0000313" key="5">
    <source>
        <dbReference type="EMBL" id="RGV24261.1"/>
    </source>
</evidence>
<evidence type="ECO:0000259" key="1">
    <source>
        <dbReference type="PROSITE" id="PS51163"/>
    </source>
</evidence>
<dbReference type="EMBL" id="QSCO01000040">
    <property type="protein sequence ID" value="RGY03367.1"/>
    <property type="molecule type" value="Genomic_DNA"/>
</dbReference>
<proteinExistence type="predicted"/>
<dbReference type="Proteomes" id="UP000284434">
    <property type="component" value="Unassembled WGS sequence"/>
</dbReference>
<evidence type="ECO:0000313" key="8">
    <source>
        <dbReference type="Proteomes" id="UP000284243"/>
    </source>
</evidence>